<organism evidence="1 2">
    <name type="scientific">Paramuricea clavata</name>
    <name type="common">Red gorgonian</name>
    <name type="synonym">Violescent sea-whip</name>
    <dbReference type="NCBI Taxonomy" id="317549"/>
    <lineage>
        <taxon>Eukaryota</taxon>
        <taxon>Metazoa</taxon>
        <taxon>Cnidaria</taxon>
        <taxon>Anthozoa</taxon>
        <taxon>Octocorallia</taxon>
        <taxon>Malacalcyonacea</taxon>
        <taxon>Plexauridae</taxon>
        <taxon>Paramuricea</taxon>
    </lineage>
</organism>
<proteinExistence type="predicted"/>
<comment type="caution">
    <text evidence="1">The sequence shown here is derived from an EMBL/GenBank/DDBJ whole genome shotgun (WGS) entry which is preliminary data.</text>
</comment>
<evidence type="ECO:0000313" key="1">
    <source>
        <dbReference type="EMBL" id="CAB4031045.1"/>
    </source>
</evidence>
<dbReference type="InterPro" id="IPR036116">
    <property type="entry name" value="FN3_sf"/>
</dbReference>
<dbReference type="InterPro" id="IPR003961">
    <property type="entry name" value="FN3_dom"/>
</dbReference>
<dbReference type="Proteomes" id="UP001152795">
    <property type="component" value="Unassembled WGS sequence"/>
</dbReference>
<evidence type="ECO:0000313" key="2">
    <source>
        <dbReference type="Proteomes" id="UP001152795"/>
    </source>
</evidence>
<name>A0A6S7JFC7_PARCT</name>
<dbReference type="AlphaFoldDB" id="A0A6S7JFC7"/>
<protein>
    <submittedName>
        <fullName evidence="1">---NA</fullName>
    </submittedName>
</protein>
<keyword evidence="2" id="KW-1185">Reference proteome</keyword>
<reference evidence="1" key="1">
    <citation type="submission" date="2020-04" db="EMBL/GenBank/DDBJ databases">
        <authorList>
            <person name="Alioto T."/>
            <person name="Alioto T."/>
            <person name="Gomez Garrido J."/>
        </authorList>
    </citation>
    <scope>NUCLEOTIDE SEQUENCE</scope>
    <source>
        <strain evidence="1">A484AB</strain>
    </source>
</reference>
<dbReference type="SUPFAM" id="SSF49265">
    <property type="entry name" value="Fibronectin type III"/>
    <property type="match status" value="1"/>
</dbReference>
<dbReference type="EMBL" id="CACRXK020017316">
    <property type="protein sequence ID" value="CAB4031045.1"/>
    <property type="molecule type" value="Genomic_DNA"/>
</dbReference>
<dbReference type="CDD" id="cd00063">
    <property type="entry name" value="FN3"/>
    <property type="match status" value="1"/>
</dbReference>
<sequence length="231" mass="26373">MSPSATIQLVNDSSKKATLSWQQQNGDRAEILEYVIQIFHTSTYGKSKLESIHLDIKRQRRMYTFNLDKIKDAVLRVCIRNTLCIYEKSCSKKVGLHPVFPSEPRIIEDFKFFDNSSDVKISWLEPVVRGKGKLSYIVEILKGGKWKQEIFTSDLHTTLTSPSLSDHIRVCARNDVEPKKVSCSKSYDLGKAKLGIFELGLNLNGSSSNNANFFIIFILMKVLDAIVHFHW</sequence>
<gene>
    <name evidence="1" type="ORF">PACLA_8A003903</name>
</gene>
<accession>A0A6S7JFC7</accession>